<evidence type="ECO:0000256" key="1">
    <source>
        <dbReference type="SAM" id="MobiDB-lite"/>
    </source>
</evidence>
<accession>A0ABV6F4I1</accession>
<dbReference type="RefSeq" id="WP_378041035.1">
    <property type="nucleotide sequence ID" value="NZ_JBHLWH010000021.1"/>
</dbReference>
<organism evidence="2 3">
    <name type="scientific">Citricoccus parietis</name>
    <dbReference type="NCBI Taxonomy" id="592307"/>
    <lineage>
        <taxon>Bacteria</taxon>
        <taxon>Bacillati</taxon>
        <taxon>Actinomycetota</taxon>
        <taxon>Actinomycetes</taxon>
        <taxon>Micrococcales</taxon>
        <taxon>Micrococcaceae</taxon>
        <taxon>Citricoccus</taxon>
    </lineage>
</organism>
<feature type="region of interest" description="Disordered" evidence="1">
    <location>
        <begin position="397"/>
        <end position="421"/>
    </location>
</feature>
<name>A0ABV6F4I1_9MICC</name>
<gene>
    <name evidence="2" type="ORF">ACFFIO_07885</name>
</gene>
<protein>
    <submittedName>
        <fullName evidence="2">Uncharacterized protein</fullName>
    </submittedName>
</protein>
<keyword evidence="3" id="KW-1185">Reference proteome</keyword>
<comment type="caution">
    <text evidence="2">The sequence shown here is derived from an EMBL/GenBank/DDBJ whole genome shotgun (WGS) entry which is preliminary data.</text>
</comment>
<dbReference type="EMBL" id="JBHLWH010000021">
    <property type="protein sequence ID" value="MFC0248419.1"/>
    <property type="molecule type" value="Genomic_DNA"/>
</dbReference>
<proteinExistence type="predicted"/>
<feature type="compositionally biased region" description="Basic and acidic residues" evidence="1">
    <location>
        <begin position="410"/>
        <end position="421"/>
    </location>
</feature>
<evidence type="ECO:0000313" key="2">
    <source>
        <dbReference type="EMBL" id="MFC0248419.1"/>
    </source>
</evidence>
<dbReference type="Proteomes" id="UP001589766">
    <property type="component" value="Unassembled WGS sequence"/>
</dbReference>
<reference evidence="2 3" key="1">
    <citation type="submission" date="2024-09" db="EMBL/GenBank/DDBJ databases">
        <authorList>
            <person name="Sun Q."/>
            <person name="Mori K."/>
        </authorList>
    </citation>
    <scope>NUCLEOTIDE SEQUENCE [LARGE SCALE GENOMIC DNA]</scope>
    <source>
        <strain evidence="2 3">CCM 7609</strain>
    </source>
</reference>
<sequence>METRSELAAVEHGDVWLISGEDATVASVLDEIGVMKDGSGGILTASVAHRVSQACGLTAQLQAHSGRWVKLTEDSAARLRQLAATNKPKDGVLSGVVRGKHGRIDQHVRFSMPNRGMVNPLVLSNVATLAASFAAQAAAEELQDTLRGIEEKIDALAEDRRTELVGATRGVTQVVAEAFTLYQRTGELGSASWDKVQSLQPDVLSTWHRGLERIRSEASRAAEARLTDRDDILDTLANQLLPLWLPVLGQCLVTLSRFRVLEQARVESVEPHLAEQHRALVVERNHQLLDELQTILGEVLTHAATAIDVPDRLRVAHPVQVSRLHAAANNVQTQIRDFGSQVNWFDDQLASWENKGWAASIRDLARTSNELAKGVAARSFETARKIQLPRQSLKGITNLGPKALGRGKSRKDDAGRTDLET</sequence>
<evidence type="ECO:0000313" key="3">
    <source>
        <dbReference type="Proteomes" id="UP001589766"/>
    </source>
</evidence>